<feature type="binding site" evidence="13">
    <location>
        <position position="181"/>
    </location>
    <ligand>
        <name>Mg(2+)</name>
        <dbReference type="ChEBI" id="CHEBI:18420"/>
    </ligand>
</feature>
<evidence type="ECO:0000313" key="15">
    <source>
        <dbReference type="Proteomes" id="UP000244571"/>
    </source>
</evidence>
<dbReference type="InterPro" id="IPR050155">
    <property type="entry name" value="HAD-like_hydrolase_sf"/>
</dbReference>
<dbReference type="Proteomes" id="UP000244571">
    <property type="component" value="Chromosome"/>
</dbReference>
<evidence type="ECO:0000256" key="7">
    <source>
        <dbReference type="ARBA" id="ARBA00022567"/>
    </source>
</evidence>
<dbReference type="InterPro" id="IPR006439">
    <property type="entry name" value="HAD-SF_hydro_IA"/>
</dbReference>
<evidence type="ECO:0000256" key="10">
    <source>
        <dbReference type="ARBA" id="ARBA00022842"/>
    </source>
</evidence>
<dbReference type="GO" id="GO:0019253">
    <property type="term" value="P:reductive pentose-phosphate cycle"/>
    <property type="evidence" value="ECO:0007669"/>
    <property type="project" value="UniProtKB-KW"/>
</dbReference>
<dbReference type="UniPathway" id="UPA00865">
    <property type="reaction ID" value="UER00834"/>
</dbReference>
<keyword evidence="15" id="KW-1185">Reference proteome</keyword>
<accession>A0A2R4XQ48</accession>
<dbReference type="NCBIfam" id="TIGR01549">
    <property type="entry name" value="HAD-SF-IA-v1"/>
    <property type="match status" value="1"/>
</dbReference>
<organism evidence="14 15">
    <name type="scientific">Orrella marina</name>
    <dbReference type="NCBI Taxonomy" id="2163011"/>
    <lineage>
        <taxon>Bacteria</taxon>
        <taxon>Pseudomonadati</taxon>
        <taxon>Pseudomonadota</taxon>
        <taxon>Betaproteobacteria</taxon>
        <taxon>Burkholderiales</taxon>
        <taxon>Alcaligenaceae</taxon>
        <taxon>Orrella</taxon>
    </lineage>
</organism>
<comment type="subunit">
    <text evidence="5">Homotrimer.</text>
</comment>
<dbReference type="FunFam" id="3.40.50.1000:FF:000022">
    <property type="entry name" value="Phosphoglycolate phosphatase"/>
    <property type="match status" value="1"/>
</dbReference>
<dbReference type="PANTHER" id="PTHR43434">
    <property type="entry name" value="PHOSPHOGLYCOLATE PHOSPHATASE"/>
    <property type="match status" value="1"/>
</dbReference>
<keyword evidence="11 13" id="KW-0119">Carbohydrate metabolism</keyword>
<dbReference type="SFLD" id="SFLDS00003">
    <property type="entry name" value="Haloacid_Dehalogenase"/>
    <property type="match status" value="1"/>
</dbReference>
<evidence type="ECO:0000256" key="5">
    <source>
        <dbReference type="ARBA" id="ARBA00011233"/>
    </source>
</evidence>
<dbReference type="Gene3D" id="3.40.50.1000">
    <property type="entry name" value="HAD superfamily/HAD-like"/>
    <property type="match status" value="1"/>
</dbReference>
<dbReference type="GO" id="GO:0046872">
    <property type="term" value="F:metal ion binding"/>
    <property type="evidence" value="ECO:0007669"/>
    <property type="project" value="UniProtKB-KW"/>
</dbReference>
<dbReference type="SUPFAM" id="SSF56784">
    <property type="entry name" value="HAD-like"/>
    <property type="match status" value="1"/>
</dbReference>
<evidence type="ECO:0000256" key="12">
    <source>
        <dbReference type="ARBA" id="ARBA00059247"/>
    </source>
</evidence>
<protein>
    <recommendedName>
        <fullName evidence="6 13">Phosphoglycolate phosphatase</fullName>
        <shortName evidence="13">PGP</shortName>
        <shortName evidence="13">PGPase</shortName>
        <ecNumber evidence="6 13">3.1.3.18</ecNumber>
    </recommendedName>
</protein>
<name>A0A2R4XQ48_9BURK</name>
<dbReference type="InterPro" id="IPR037512">
    <property type="entry name" value="PGPase_prok"/>
</dbReference>
<dbReference type="Pfam" id="PF13419">
    <property type="entry name" value="HAD_2"/>
    <property type="match status" value="1"/>
</dbReference>
<dbReference type="InterPro" id="IPR023214">
    <property type="entry name" value="HAD_sf"/>
</dbReference>
<dbReference type="InterPro" id="IPR023198">
    <property type="entry name" value="PGP-like_dom2"/>
</dbReference>
<dbReference type="NCBIfam" id="TIGR01509">
    <property type="entry name" value="HAD-SF-IA-v3"/>
    <property type="match status" value="1"/>
</dbReference>
<evidence type="ECO:0000256" key="13">
    <source>
        <dbReference type="HAMAP-Rule" id="MF_00495"/>
    </source>
</evidence>
<dbReference type="HAMAP" id="MF_00495">
    <property type="entry name" value="GPH_hydrolase_bact"/>
    <property type="match status" value="1"/>
</dbReference>
<feature type="active site" description="Nucleophile" evidence="13">
    <location>
        <position position="17"/>
    </location>
</feature>
<evidence type="ECO:0000256" key="1">
    <source>
        <dbReference type="ARBA" id="ARBA00000830"/>
    </source>
</evidence>
<feature type="binding site" evidence="13">
    <location>
        <position position="17"/>
    </location>
    <ligand>
        <name>Mg(2+)</name>
        <dbReference type="ChEBI" id="CHEBI:18420"/>
    </ligand>
</feature>
<keyword evidence="8 13" id="KW-0479">Metal-binding</keyword>
<evidence type="ECO:0000256" key="2">
    <source>
        <dbReference type="ARBA" id="ARBA00001946"/>
    </source>
</evidence>
<dbReference type="InterPro" id="IPR041492">
    <property type="entry name" value="HAD_2"/>
</dbReference>
<dbReference type="EC" id="3.1.3.18" evidence="6 13"/>
<dbReference type="Gene3D" id="1.10.150.240">
    <property type="entry name" value="Putative phosphatase, domain 2"/>
    <property type="match status" value="1"/>
</dbReference>
<evidence type="ECO:0000256" key="9">
    <source>
        <dbReference type="ARBA" id="ARBA00022801"/>
    </source>
</evidence>
<dbReference type="GO" id="GO:0008967">
    <property type="term" value="F:phosphoglycolate phosphatase activity"/>
    <property type="evidence" value="ECO:0007669"/>
    <property type="project" value="UniProtKB-UniRule"/>
</dbReference>
<evidence type="ECO:0000256" key="11">
    <source>
        <dbReference type="ARBA" id="ARBA00023277"/>
    </source>
</evidence>
<feature type="binding site" evidence="13">
    <location>
        <position position="19"/>
    </location>
    <ligand>
        <name>Mg(2+)</name>
        <dbReference type="ChEBI" id="CHEBI:18420"/>
    </ligand>
</feature>
<gene>
    <name evidence="14" type="ORF">DBV39_13335</name>
</gene>
<dbReference type="OrthoDB" id="9807630at2"/>
<evidence type="ECO:0000256" key="6">
    <source>
        <dbReference type="ARBA" id="ARBA00013078"/>
    </source>
</evidence>
<dbReference type="KEGG" id="boz:DBV39_13335"/>
<dbReference type="InterPro" id="IPR036412">
    <property type="entry name" value="HAD-like_sf"/>
</dbReference>
<proteinExistence type="inferred from homology"/>
<dbReference type="SFLD" id="SFLDG01135">
    <property type="entry name" value="C1.5.6:_HAD__Beta-PGM__Phospha"/>
    <property type="match status" value="1"/>
</dbReference>
<comment type="function">
    <text evidence="12 13">Specifically catalyzes the dephosphorylation of 2-phosphoglycolate. Is involved in the dissimilation of the intracellular 2-phosphoglycolate formed during the DNA repair of 3'-phosphoglycolate ends, a major class of DNA lesions induced by oxidative stress.</text>
</comment>
<reference evidence="14 15" key="1">
    <citation type="submission" date="2018-04" db="EMBL/GenBank/DDBJ databases">
        <title>Bordetella sp. HZ20 isolated from seawater.</title>
        <authorList>
            <person name="Sun C."/>
        </authorList>
    </citation>
    <scope>NUCLEOTIDE SEQUENCE [LARGE SCALE GENOMIC DNA]</scope>
    <source>
        <strain evidence="14 15">HZ20</strain>
    </source>
</reference>
<dbReference type="NCBIfam" id="NF009695">
    <property type="entry name" value="PRK13222.1-2"/>
    <property type="match status" value="1"/>
</dbReference>
<dbReference type="EMBL" id="CP028901">
    <property type="protein sequence ID" value="AWB35819.1"/>
    <property type="molecule type" value="Genomic_DNA"/>
</dbReference>
<dbReference type="GO" id="GO:0005829">
    <property type="term" value="C:cytosol"/>
    <property type="evidence" value="ECO:0007669"/>
    <property type="project" value="TreeGrafter"/>
</dbReference>
<dbReference type="AlphaFoldDB" id="A0A2R4XQ48"/>
<evidence type="ECO:0000313" key="14">
    <source>
        <dbReference type="EMBL" id="AWB35819.1"/>
    </source>
</evidence>
<sequence length="243" mass="25800">MKATCAPENALQAVLLDLDGTLLDTLPDLAAAANAMRRELGMPELAYELIGTFIGKGVDNLVRRTLSGQLTTEAIPEDDFNRARSVFYRHYTELNGQACTFYPGVLEGIKAFAGMGIRLGVVTNKPTVFTLPLLERTGLAEHMSVVVCGDTCERRKPDPDQFLLACNKLSAAPAATLAIGDSINDALAARAAGCTVLAVPYGYNEGEPVGNLPVDGIVESIMEASVWASNRFTGRFTASGTTG</sequence>
<dbReference type="SFLD" id="SFLDG01129">
    <property type="entry name" value="C1.5:_HAD__Beta-PGM__Phosphata"/>
    <property type="match status" value="1"/>
</dbReference>
<comment type="catalytic activity">
    <reaction evidence="1 13">
        <text>2-phosphoglycolate + H2O = glycolate + phosphate</text>
        <dbReference type="Rhea" id="RHEA:14369"/>
        <dbReference type="ChEBI" id="CHEBI:15377"/>
        <dbReference type="ChEBI" id="CHEBI:29805"/>
        <dbReference type="ChEBI" id="CHEBI:43474"/>
        <dbReference type="ChEBI" id="CHEBI:58033"/>
        <dbReference type="EC" id="3.1.3.18"/>
    </reaction>
</comment>
<dbReference type="GO" id="GO:0006281">
    <property type="term" value="P:DNA repair"/>
    <property type="evidence" value="ECO:0007669"/>
    <property type="project" value="TreeGrafter"/>
</dbReference>
<evidence type="ECO:0000256" key="4">
    <source>
        <dbReference type="ARBA" id="ARBA00006171"/>
    </source>
</evidence>
<dbReference type="NCBIfam" id="TIGR01449">
    <property type="entry name" value="PGP_bact"/>
    <property type="match status" value="1"/>
</dbReference>
<comment type="similarity">
    <text evidence="4 13">Belongs to the HAD-like hydrolase superfamily. CbbY/CbbZ/Gph/YieH family.</text>
</comment>
<comment type="cofactor">
    <cofactor evidence="2 13">
        <name>Mg(2+)</name>
        <dbReference type="ChEBI" id="CHEBI:18420"/>
    </cofactor>
</comment>
<keyword evidence="10 13" id="KW-0460">Magnesium</keyword>
<comment type="pathway">
    <text evidence="3 13">Organic acid metabolism; glycolate biosynthesis; glycolate from 2-phosphoglycolate: step 1/1.</text>
</comment>
<keyword evidence="7" id="KW-0113">Calvin cycle</keyword>
<keyword evidence="9 13" id="KW-0378">Hydrolase</keyword>
<evidence type="ECO:0000256" key="8">
    <source>
        <dbReference type="ARBA" id="ARBA00022723"/>
    </source>
</evidence>
<dbReference type="GO" id="GO:0046295">
    <property type="term" value="P:glycolate biosynthetic process"/>
    <property type="evidence" value="ECO:0007669"/>
    <property type="project" value="UniProtKB-UniRule"/>
</dbReference>
<evidence type="ECO:0000256" key="3">
    <source>
        <dbReference type="ARBA" id="ARBA00004818"/>
    </source>
</evidence>
<dbReference type="PANTHER" id="PTHR43434:SF1">
    <property type="entry name" value="PHOSPHOGLYCOLATE PHOSPHATASE"/>
    <property type="match status" value="1"/>
</dbReference>